<comment type="caution">
    <text evidence="1">The sequence shown here is derived from an EMBL/GenBank/DDBJ whole genome shotgun (WGS) entry which is preliminary data.</text>
</comment>
<accession>A0ABX0IY13</accession>
<keyword evidence="2" id="KW-1185">Reference proteome</keyword>
<sequence>MLAFLFHIQSFSFDNTFSKFATVTIVFDYCLLTNSPTAKLNIAGNIKIADGTQGAEKVLISDADGLATWSNSTCTAPYYHFASTVFNQ</sequence>
<reference evidence="1 2" key="2">
    <citation type="submission" date="2020-02" db="EMBL/GenBank/DDBJ databases">
        <title>Flavobacterium profundi sp. nov., isolated from a deep-sea seamount.</title>
        <authorList>
            <person name="Zhang D.-C."/>
        </authorList>
    </citation>
    <scope>NUCLEOTIDE SEQUENCE [LARGE SCALE GENOMIC DNA]</scope>
    <source>
        <strain evidence="1 2">EC11</strain>
    </source>
</reference>
<reference evidence="2" key="1">
    <citation type="submission" date="2019-05" db="EMBL/GenBank/DDBJ databases">
        <title>Flavobacterium profundi sp. nov., isolated from a deep-sea seamount.</title>
        <authorList>
            <person name="Zhang D.-C."/>
        </authorList>
    </citation>
    <scope>NUCLEOTIDE SEQUENCE [LARGE SCALE GENOMIC DNA]</scope>
    <source>
        <strain evidence="2">EC11</strain>
    </source>
</reference>
<dbReference type="Proteomes" id="UP000817854">
    <property type="component" value="Unassembled WGS sequence"/>
</dbReference>
<gene>
    <name evidence="1" type="ORF">FIA58_020855</name>
</gene>
<dbReference type="RefSeq" id="WP_140964635.1">
    <property type="nucleotide sequence ID" value="NZ_VEVQ02000027.1"/>
</dbReference>
<organism evidence="1 2">
    <name type="scientific">Flavobacterium jejuense</name>
    <dbReference type="NCBI Taxonomy" id="1544455"/>
    <lineage>
        <taxon>Bacteria</taxon>
        <taxon>Pseudomonadati</taxon>
        <taxon>Bacteroidota</taxon>
        <taxon>Flavobacteriia</taxon>
        <taxon>Flavobacteriales</taxon>
        <taxon>Flavobacteriaceae</taxon>
        <taxon>Flavobacterium</taxon>
    </lineage>
</organism>
<proteinExistence type="predicted"/>
<name>A0ABX0IY13_9FLAO</name>
<dbReference type="EMBL" id="VEVQ02000027">
    <property type="protein sequence ID" value="NHN28135.1"/>
    <property type="molecule type" value="Genomic_DNA"/>
</dbReference>
<evidence type="ECO:0000313" key="2">
    <source>
        <dbReference type="Proteomes" id="UP000817854"/>
    </source>
</evidence>
<evidence type="ECO:0000313" key="1">
    <source>
        <dbReference type="EMBL" id="NHN28135.1"/>
    </source>
</evidence>
<protein>
    <submittedName>
        <fullName evidence="1">Uncharacterized protein</fullName>
    </submittedName>
</protein>